<organism evidence="2 3">
    <name type="scientific">Orchesella dallaii</name>
    <dbReference type="NCBI Taxonomy" id="48710"/>
    <lineage>
        <taxon>Eukaryota</taxon>
        <taxon>Metazoa</taxon>
        <taxon>Ecdysozoa</taxon>
        <taxon>Arthropoda</taxon>
        <taxon>Hexapoda</taxon>
        <taxon>Collembola</taxon>
        <taxon>Entomobryomorpha</taxon>
        <taxon>Entomobryoidea</taxon>
        <taxon>Orchesellidae</taxon>
        <taxon>Orchesellinae</taxon>
        <taxon>Orchesella</taxon>
    </lineage>
</organism>
<evidence type="ECO:0000256" key="1">
    <source>
        <dbReference type="SAM" id="MobiDB-lite"/>
    </source>
</evidence>
<reference evidence="2 3" key="1">
    <citation type="submission" date="2024-08" db="EMBL/GenBank/DDBJ databases">
        <authorList>
            <person name="Cucini C."/>
            <person name="Frati F."/>
        </authorList>
    </citation>
    <scope>NUCLEOTIDE SEQUENCE [LARGE SCALE GENOMIC DNA]</scope>
</reference>
<name>A0ABP1RAG4_9HEXA</name>
<dbReference type="Pfam" id="PF11303">
    <property type="entry name" value="DUF3105"/>
    <property type="match status" value="1"/>
</dbReference>
<evidence type="ECO:0000313" key="3">
    <source>
        <dbReference type="Proteomes" id="UP001642540"/>
    </source>
</evidence>
<dbReference type="Proteomes" id="UP001642540">
    <property type="component" value="Unassembled WGS sequence"/>
</dbReference>
<accession>A0ABP1RAG4</accession>
<sequence length="366" mass="41234">MFVERLFRLLILTGLVVVSLTAYEYTDGYRRRVYRYAKPVPISWSYSTPGNDHYLPAGVPTRAQTQYGDGISPVVNQGGDGSQGWVVKTRRRNYADASTAPVTSRQVSRQQLNNVDPSSGSRWYSNLQKKSSVAPTPSLQLDNHNRVQMGVSNSLCDDAKSNITVDWNLSPINYTCFHPETRFPRSFATEPLLECDNLPPKYVPGHVCMDQEIEYKDPIPTHGDHRPLWPKFGEYMFVPRQRWLHNIEHGAVVMLYHPCAYPSEVNRLRTIVKGCVGKHVITPSTFLTPERPLALVAWGCRLLMSAVDDEMAMKFIQASAHKGPEGTYTKEGQYELWLLNEAKSSGAGAKYGYSKVSCDAIDRRAL</sequence>
<comment type="caution">
    <text evidence="2">The sequence shown here is derived from an EMBL/GenBank/DDBJ whole genome shotgun (WGS) entry which is preliminary data.</text>
</comment>
<evidence type="ECO:0008006" key="4">
    <source>
        <dbReference type="Google" id="ProtNLM"/>
    </source>
</evidence>
<dbReference type="PANTHER" id="PTHR34179">
    <property type="entry name" value="TUMOR PROTEIN P53-INDUCIBLE PROTEIN 13"/>
    <property type="match status" value="1"/>
</dbReference>
<dbReference type="EMBL" id="CAXLJM020000062">
    <property type="protein sequence ID" value="CAL8120449.1"/>
    <property type="molecule type" value="Genomic_DNA"/>
</dbReference>
<gene>
    <name evidence="2" type="ORF">ODALV1_LOCUS18987</name>
</gene>
<proteinExistence type="predicted"/>
<keyword evidence="3" id="KW-1185">Reference proteome</keyword>
<feature type="region of interest" description="Disordered" evidence="1">
    <location>
        <begin position="97"/>
        <end position="123"/>
    </location>
</feature>
<evidence type="ECO:0000313" key="2">
    <source>
        <dbReference type="EMBL" id="CAL8120449.1"/>
    </source>
</evidence>
<dbReference type="PANTHER" id="PTHR34179:SF1">
    <property type="entry name" value="TUMOR PROTEIN P53-INDUCIBLE PROTEIN 13"/>
    <property type="match status" value="1"/>
</dbReference>
<protein>
    <recommendedName>
        <fullName evidence="4">Tumor protein p53-inducible protein 13</fullName>
    </recommendedName>
</protein>
<feature type="compositionally biased region" description="Polar residues" evidence="1">
    <location>
        <begin position="100"/>
        <end position="123"/>
    </location>
</feature>
<dbReference type="InterPro" id="IPR021454">
    <property type="entry name" value="DUF3105"/>
</dbReference>